<comment type="similarity">
    <text evidence="1">Belongs to the sigma-70 factor family. ECF subfamily.</text>
</comment>
<keyword evidence="2" id="KW-0805">Transcription regulation</keyword>
<keyword evidence="8" id="KW-1185">Reference proteome</keyword>
<evidence type="ECO:0000313" key="8">
    <source>
        <dbReference type="Proteomes" id="UP001058271"/>
    </source>
</evidence>
<dbReference type="Gene3D" id="1.10.1740.10">
    <property type="match status" value="1"/>
</dbReference>
<evidence type="ECO:0000256" key="4">
    <source>
        <dbReference type="ARBA" id="ARBA00023125"/>
    </source>
</evidence>
<dbReference type="Gene3D" id="1.10.10.10">
    <property type="entry name" value="Winged helix-like DNA-binding domain superfamily/Winged helix DNA-binding domain"/>
    <property type="match status" value="1"/>
</dbReference>
<dbReference type="SUPFAM" id="SSF88946">
    <property type="entry name" value="Sigma2 domain of RNA polymerase sigma factors"/>
    <property type="match status" value="1"/>
</dbReference>
<dbReference type="NCBIfam" id="TIGR02937">
    <property type="entry name" value="sigma70-ECF"/>
    <property type="match status" value="1"/>
</dbReference>
<feature type="domain" description="RNA polymerase sigma-70 region 2" evidence="6">
    <location>
        <begin position="29"/>
        <end position="96"/>
    </location>
</feature>
<name>A0ABY5Z5E2_9ACTN</name>
<evidence type="ECO:0000256" key="1">
    <source>
        <dbReference type="ARBA" id="ARBA00010641"/>
    </source>
</evidence>
<evidence type="ECO:0000256" key="5">
    <source>
        <dbReference type="ARBA" id="ARBA00023163"/>
    </source>
</evidence>
<keyword evidence="3" id="KW-0731">Sigma factor</keyword>
<dbReference type="InterPro" id="IPR014284">
    <property type="entry name" value="RNA_pol_sigma-70_dom"/>
</dbReference>
<dbReference type="EMBL" id="CP073721">
    <property type="protein sequence ID" value="UWZ37280.1"/>
    <property type="molecule type" value="Genomic_DNA"/>
</dbReference>
<dbReference type="PANTHER" id="PTHR43133:SF8">
    <property type="entry name" value="RNA POLYMERASE SIGMA FACTOR HI_1459-RELATED"/>
    <property type="match status" value="1"/>
</dbReference>
<dbReference type="SUPFAM" id="SSF88659">
    <property type="entry name" value="Sigma3 and sigma4 domains of RNA polymerase sigma factors"/>
    <property type="match status" value="1"/>
</dbReference>
<keyword evidence="5" id="KW-0804">Transcription</keyword>
<evidence type="ECO:0000256" key="2">
    <source>
        <dbReference type="ARBA" id="ARBA00023015"/>
    </source>
</evidence>
<accession>A0ABY5Z5E2</accession>
<dbReference type="PANTHER" id="PTHR43133">
    <property type="entry name" value="RNA POLYMERASE ECF-TYPE SIGMA FACTO"/>
    <property type="match status" value="1"/>
</dbReference>
<dbReference type="InterPro" id="IPR013324">
    <property type="entry name" value="RNA_pol_sigma_r3/r4-like"/>
</dbReference>
<dbReference type="InterPro" id="IPR007627">
    <property type="entry name" value="RNA_pol_sigma70_r2"/>
</dbReference>
<gene>
    <name evidence="7" type="ORF">Drose_03035</name>
</gene>
<organism evidence="7 8">
    <name type="scientific">Dactylosporangium roseum</name>
    <dbReference type="NCBI Taxonomy" id="47989"/>
    <lineage>
        <taxon>Bacteria</taxon>
        <taxon>Bacillati</taxon>
        <taxon>Actinomycetota</taxon>
        <taxon>Actinomycetes</taxon>
        <taxon>Micromonosporales</taxon>
        <taxon>Micromonosporaceae</taxon>
        <taxon>Dactylosporangium</taxon>
    </lineage>
</organism>
<protein>
    <submittedName>
        <fullName evidence="7">Sigma-70 family RNA polymerase sigma factor</fullName>
    </submittedName>
</protein>
<proteinExistence type="inferred from homology"/>
<reference evidence="7" key="1">
    <citation type="submission" date="2021-04" db="EMBL/GenBank/DDBJ databases">
        <title>Biosynthetic gene clusters of Dactylosporangioum roseum.</title>
        <authorList>
            <person name="Hartkoorn R.C."/>
            <person name="Beaudoing E."/>
            <person name="Hot D."/>
            <person name="Moureu S."/>
        </authorList>
    </citation>
    <scope>NUCLEOTIDE SEQUENCE</scope>
    <source>
        <strain evidence="7">NRRL B-16295</strain>
    </source>
</reference>
<dbReference type="Proteomes" id="UP001058271">
    <property type="component" value="Chromosome"/>
</dbReference>
<dbReference type="Pfam" id="PF04542">
    <property type="entry name" value="Sigma70_r2"/>
    <property type="match status" value="1"/>
</dbReference>
<evidence type="ECO:0000313" key="7">
    <source>
        <dbReference type="EMBL" id="UWZ37280.1"/>
    </source>
</evidence>
<evidence type="ECO:0000259" key="6">
    <source>
        <dbReference type="Pfam" id="PF04542"/>
    </source>
</evidence>
<evidence type="ECO:0000256" key="3">
    <source>
        <dbReference type="ARBA" id="ARBA00023082"/>
    </source>
</evidence>
<sequence length="194" mass="21655">MMETMRDDSAVVALVLAARGGDQVAWEQLVARYAPLVWGICRRHGLQGMDVDDVGASVWLRLVERLDTIREPAALPGWIVTTTRNECLRAIRVRQRAVPVEPDEQLPDGKPPFDDWLLAQERGIALRAAFAVLPERCRRLLSLLFADPPTPYTEVSERMGIAVGAIGPNRQRCLDRLRRDPSLAPLLDGTEVAR</sequence>
<dbReference type="InterPro" id="IPR036388">
    <property type="entry name" value="WH-like_DNA-bd_sf"/>
</dbReference>
<dbReference type="InterPro" id="IPR039425">
    <property type="entry name" value="RNA_pol_sigma-70-like"/>
</dbReference>
<keyword evidence="4" id="KW-0238">DNA-binding</keyword>
<dbReference type="InterPro" id="IPR013325">
    <property type="entry name" value="RNA_pol_sigma_r2"/>
</dbReference>